<gene>
    <name evidence="2" type="ORF">PECUL_23A003614</name>
</gene>
<organism evidence="2 3">
    <name type="scientific">Pelobates cultripes</name>
    <name type="common">Western spadefoot toad</name>
    <dbReference type="NCBI Taxonomy" id="61616"/>
    <lineage>
        <taxon>Eukaryota</taxon>
        <taxon>Metazoa</taxon>
        <taxon>Chordata</taxon>
        <taxon>Craniata</taxon>
        <taxon>Vertebrata</taxon>
        <taxon>Euteleostomi</taxon>
        <taxon>Amphibia</taxon>
        <taxon>Batrachia</taxon>
        <taxon>Anura</taxon>
        <taxon>Pelobatoidea</taxon>
        <taxon>Pelobatidae</taxon>
        <taxon>Pelobates</taxon>
    </lineage>
</organism>
<evidence type="ECO:0000256" key="1">
    <source>
        <dbReference type="SAM" id="MobiDB-lite"/>
    </source>
</evidence>
<protein>
    <submittedName>
        <fullName evidence="2">Uncharacterized protein</fullName>
    </submittedName>
</protein>
<accession>A0AAD1RWA7</accession>
<keyword evidence="3" id="KW-1185">Reference proteome</keyword>
<evidence type="ECO:0000313" key="3">
    <source>
        <dbReference type="Proteomes" id="UP001295444"/>
    </source>
</evidence>
<reference evidence="2" key="1">
    <citation type="submission" date="2022-03" db="EMBL/GenBank/DDBJ databases">
        <authorList>
            <person name="Alioto T."/>
            <person name="Alioto T."/>
            <person name="Gomez Garrido J."/>
        </authorList>
    </citation>
    <scope>NUCLEOTIDE SEQUENCE</scope>
</reference>
<feature type="region of interest" description="Disordered" evidence="1">
    <location>
        <begin position="1"/>
        <end position="100"/>
    </location>
</feature>
<dbReference type="Proteomes" id="UP001295444">
    <property type="component" value="Chromosome 04"/>
</dbReference>
<sequence>MTSSEPRHTAHAQPALPRMRENCMTQTHCSRMRNGENQTPSQQGDPQISQQKCGENAANRDRGNPRSPGKPCTSPEGRINTAQRTAESRGGMPPNQRRQD</sequence>
<name>A0AAD1RWA7_PELCU</name>
<evidence type="ECO:0000313" key="2">
    <source>
        <dbReference type="EMBL" id="CAH2282506.1"/>
    </source>
</evidence>
<dbReference type="AlphaFoldDB" id="A0AAD1RWA7"/>
<feature type="compositionally biased region" description="Polar residues" evidence="1">
    <location>
        <begin position="23"/>
        <end position="53"/>
    </location>
</feature>
<proteinExistence type="predicted"/>
<dbReference type="EMBL" id="OW240915">
    <property type="protein sequence ID" value="CAH2282506.1"/>
    <property type="molecule type" value="Genomic_DNA"/>
</dbReference>